<proteinExistence type="predicted"/>
<gene>
    <name evidence="1" type="ORF">XAT740_LOCUS24262</name>
</gene>
<keyword evidence="2" id="KW-1185">Reference proteome</keyword>
<organism evidence="1 2">
    <name type="scientific">Adineta ricciae</name>
    <name type="common">Rotifer</name>
    <dbReference type="NCBI Taxonomy" id="249248"/>
    <lineage>
        <taxon>Eukaryota</taxon>
        <taxon>Metazoa</taxon>
        <taxon>Spiralia</taxon>
        <taxon>Gnathifera</taxon>
        <taxon>Rotifera</taxon>
        <taxon>Eurotatoria</taxon>
        <taxon>Bdelloidea</taxon>
        <taxon>Adinetida</taxon>
        <taxon>Adinetidae</taxon>
        <taxon>Adineta</taxon>
    </lineage>
</organism>
<protein>
    <submittedName>
        <fullName evidence="1">Uncharacterized protein</fullName>
    </submittedName>
</protein>
<sequence>MQRDTYYQDYNSEYYDDRYRSNSVIIVYDPPQINVVPNYSRAMIANVDPNEYYNQYMDNLLDTSELLDWCKRLGIPDHVIAIPTSPNYE</sequence>
<accession>A0A814X755</accession>
<evidence type="ECO:0000313" key="1">
    <source>
        <dbReference type="EMBL" id="CAF1212373.1"/>
    </source>
</evidence>
<dbReference type="Proteomes" id="UP000663828">
    <property type="component" value="Unassembled WGS sequence"/>
</dbReference>
<dbReference type="AlphaFoldDB" id="A0A814X755"/>
<dbReference type="EMBL" id="CAJNOR010001868">
    <property type="protein sequence ID" value="CAF1212373.1"/>
    <property type="molecule type" value="Genomic_DNA"/>
</dbReference>
<evidence type="ECO:0000313" key="2">
    <source>
        <dbReference type="Proteomes" id="UP000663828"/>
    </source>
</evidence>
<name>A0A814X755_ADIRI</name>
<comment type="caution">
    <text evidence="1">The sequence shown here is derived from an EMBL/GenBank/DDBJ whole genome shotgun (WGS) entry which is preliminary data.</text>
</comment>
<reference evidence="1" key="1">
    <citation type="submission" date="2021-02" db="EMBL/GenBank/DDBJ databases">
        <authorList>
            <person name="Nowell W R."/>
        </authorList>
    </citation>
    <scope>NUCLEOTIDE SEQUENCE</scope>
</reference>